<reference evidence="11" key="1">
    <citation type="submission" date="2019-11" db="EMBL/GenBank/DDBJ databases">
        <authorList>
            <person name="Liu Y."/>
            <person name="Hou J."/>
            <person name="Li T.-Q."/>
            <person name="Guan C.-H."/>
            <person name="Wu X."/>
            <person name="Wu H.-Z."/>
            <person name="Ling F."/>
            <person name="Zhang R."/>
            <person name="Shi X.-G."/>
            <person name="Ren J.-P."/>
            <person name="Chen E.-F."/>
            <person name="Sun J.-M."/>
        </authorList>
    </citation>
    <scope>NUCLEOTIDE SEQUENCE</scope>
    <source>
        <strain evidence="11">Adult_tree_wgs_1</strain>
        <tissue evidence="11">Leaves</tissue>
    </source>
</reference>
<dbReference type="SUPFAM" id="SSF56112">
    <property type="entry name" value="Protein kinase-like (PK-like)"/>
    <property type="match status" value="1"/>
</dbReference>
<comment type="caution">
    <text evidence="11">The sequence shown here is derived from an EMBL/GenBank/DDBJ whole genome shotgun (WGS) entry which is preliminary data.</text>
</comment>
<evidence type="ECO:0000256" key="6">
    <source>
        <dbReference type="ARBA" id="ARBA00022840"/>
    </source>
</evidence>
<dbReference type="InterPro" id="IPR050235">
    <property type="entry name" value="CK1_Ser-Thr_kinase"/>
</dbReference>
<dbReference type="OrthoDB" id="1932208at2759"/>
<keyword evidence="8" id="KW-0723">Serine/threonine-protein kinase</keyword>
<feature type="domain" description="Protein kinase" evidence="10">
    <location>
        <begin position="35"/>
        <end position="319"/>
    </location>
</feature>
<dbReference type="InterPro" id="IPR011009">
    <property type="entry name" value="Kinase-like_dom_sf"/>
</dbReference>
<dbReference type="InterPro" id="IPR000719">
    <property type="entry name" value="Prot_kinase_dom"/>
</dbReference>
<evidence type="ECO:0000256" key="4">
    <source>
        <dbReference type="ARBA" id="ARBA00022741"/>
    </source>
</evidence>
<dbReference type="InterPro" id="IPR008271">
    <property type="entry name" value="Ser/Thr_kinase_AS"/>
</dbReference>
<dbReference type="EMBL" id="WJXA01000001">
    <property type="protein sequence ID" value="KAF7153325.1"/>
    <property type="molecule type" value="Genomic_DNA"/>
</dbReference>
<dbReference type="PROSITE" id="PS00108">
    <property type="entry name" value="PROTEIN_KINASE_ST"/>
    <property type="match status" value="1"/>
</dbReference>
<dbReference type="Gene3D" id="3.30.200.20">
    <property type="entry name" value="Phosphorylase Kinase, domain 1"/>
    <property type="match status" value="1"/>
</dbReference>
<evidence type="ECO:0000256" key="7">
    <source>
        <dbReference type="PROSITE-ProRule" id="PRU10141"/>
    </source>
</evidence>
<feature type="region of interest" description="Disordered" evidence="9">
    <location>
        <begin position="1"/>
        <end position="27"/>
    </location>
</feature>
<dbReference type="InterPro" id="IPR040976">
    <property type="entry name" value="Pkinase_fungal"/>
</dbReference>
<protein>
    <recommendedName>
        <fullName evidence="2">non-specific serine/threonine protein kinase</fullName>
        <ecNumber evidence="2">2.7.11.1</ecNumber>
    </recommendedName>
</protein>
<evidence type="ECO:0000313" key="11">
    <source>
        <dbReference type="EMBL" id="KAF7153325.1"/>
    </source>
</evidence>
<dbReference type="AlphaFoldDB" id="A0A834LV60"/>
<evidence type="ECO:0000313" key="12">
    <source>
        <dbReference type="Proteomes" id="UP000626092"/>
    </source>
</evidence>
<dbReference type="SMART" id="SM00220">
    <property type="entry name" value="S_TKc"/>
    <property type="match status" value="1"/>
</dbReference>
<dbReference type="InterPro" id="IPR017441">
    <property type="entry name" value="Protein_kinase_ATP_BS"/>
</dbReference>
<keyword evidence="12" id="KW-1185">Reference proteome</keyword>
<evidence type="ECO:0000256" key="9">
    <source>
        <dbReference type="SAM" id="MobiDB-lite"/>
    </source>
</evidence>
<dbReference type="GO" id="GO:0005524">
    <property type="term" value="F:ATP binding"/>
    <property type="evidence" value="ECO:0007669"/>
    <property type="project" value="UniProtKB-UniRule"/>
</dbReference>
<dbReference type="EC" id="2.7.11.1" evidence="2"/>
<keyword evidence="4 7" id="KW-0547">Nucleotide-binding</keyword>
<sequence>MGDDSSGLSANKTAEDEGSTAPFPKKVQVGGSPMYKIDRKLGKGGFAQVFVGRHVSGGNDRSTGLGATEVALKFEHRNSKGCSYGPPYEGKCPSYGLAGAEFVGCVEYFRTIDALRNGGMYSNRVFVNPSEMHSRGYLHGDVKPENFLLGQPSTPQEKKLFLVDLGLATKWRESSNGQHVEYDQIPETPDTFSVHAHLRRSASRRDDLESLAYTLIFLHCGRLPWQGRPTNTDGARKIIYQVGQQRSRLNFEDDNDGLPKKKVRLGVPATQWVSIYNARMPMKQRSTHLAALEVSTWSYIFSLHNNCKQILHLGVLDRV</sequence>
<dbReference type="PROSITE" id="PS00107">
    <property type="entry name" value="PROTEIN_KINASE_ATP"/>
    <property type="match status" value="1"/>
</dbReference>
<keyword evidence="3" id="KW-0808">Transferase</keyword>
<dbReference type="InterPro" id="IPR055900">
    <property type="entry name" value="DUF7477"/>
</dbReference>
<accession>A0A834LV60</accession>
<organism evidence="11 12">
    <name type="scientific">Rhododendron simsii</name>
    <name type="common">Sims's rhododendron</name>
    <dbReference type="NCBI Taxonomy" id="118357"/>
    <lineage>
        <taxon>Eukaryota</taxon>
        <taxon>Viridiplantae</taxon>
        <taxon>Streptophyta</taxon>
        <taxon>Embryophyta</taxon>
        <taxon>Tracheophyta</taxon>
        <taxon>Spermatophyta</taxon>
        <taxon>Magnoliopsida</taxon>
        <taxon>eudicotyledons</taxon>
        <taxon>Gunneridae</taxon>
        <taxon>Pentapetalae</taxon>
        <taxon>asterids</taxon>
        <taxon>Ericales</taxon>
        <taxon>Ericaceae</taxon>
        <taxon>Ericoideae</taxon>
        <taxon>Rhodoreae</taxon>
        <taxon>Rhododendron</taxon>
    </lineage>
</organism>
<evidence type="ECO:0000259" key="10">
    <source>
        <dbReference type="PROSITE" id="PS50011"/>
    </source>
</evidence>
<feature type="compositionally biased region" description="Polar residues" evidence="9">
    <location>
        <begin position="1"/>
        <end position="12"/>
    </location>
</feature>
<dbReference type="Proteomes" id="UP000626092">
    <property type="component" value="Unassembled WGS sequence"/>
</dbReference>
<evidence type="ECO:0000256" key="8">
    <source>
        <dbReference type="RuleBase" id="RU000304"/>
    </source>
</evidence>
<evidence type="ECO:0000256" key="5">
    <source>
        <dbReference type="ARBA" id="ARBA00022777"/>
    </source>
</evidence>
<gene>
    <name evidence="11" type="ORF">RHSIM_Rhsim01G0127400</name>
</gene>
<evidence type="ECO:0000256" key="3">
    <source>
        <dbReference type="ARBA" id="ARBA00022679"/>
    </source>
</evidence>
<dbReference type="Pfam" id="PF24289">
    <property type="entry name" value="DUF7477"/>
    <property type="match status" value="1"/>
</dbReference>
<dbReference type="GO" id="GO:0004674">
    <property type="term" value="F:protein serine/threonine kinase activity"/>
    <property type="evidence" value="ECO:0007669"/>
    <property type="project" value="UniProtKB-KW"/>
</dbReference>
<dbReference type="PANTHER" id="PTHR11909">
    <property type="entry name" value="CASEIN KINASE-RELATED"/>
    <property type="match status" value="1"/>
</dbReference>
<dbReference type="PROSITE" id="PS50011">
    <property type="entry name" value="PROTEIN_KINASE_DOM"/>
    <property type="match status" value="1"/>
</dbReference>
<name>A0A834LV60_RHOSS</name>
<keyword evidence="5" id="KW-0418">Kinase</keyword>
<comment type="similarity">
    <text evidence="1">Belongs to the protein kinase superfamily. CK1 Ser/Thr protein kinase family. Casein kinase I subfamily.</text>
</comment>
<feature type="binding site" evidence="7">
    <location>
        <position position="73"/>
    </location>
    <ligand>
        <name>ATP</name>
        <dbReference type="ChEBI" id="CHEBI:30616"/>
    </ligand>
</feature>
<evidence type="ECO:0000256" key="1">
    <source>
        <dbReference type="ARBA" id="ARBA00005926"/>
    </source>
</evidence>
<proteinExistence type="inferred from homology"/>
<dbReference type="Gene3D" id="1.10.510.10">
    <property type="entry name" value="Transferase(Phosphotransferase) domain 1"/>
    <property type="match status" value="1"/>
</dbReference>
<evidence type="ECO:0000256" key="2">
    <source>
        <dbReference type="ARBA" id="ARBA00012513"/>
    </source>
</evidence>
<dbReference type="Pfam" id="PF17667">
    <property type="entry name" value="Pkinase_fungal"/>
    <property type="match status" value="1"/>
</dbReference>
<keyword evidence="6 7" id="KW-0067">ATP-binding</keyword>